<dbReference type="Proteomes" id="UP000004968">
    <property type="component" value="Unassembled WGS sequence"/>
</dbReference>
<dbReference type="CDD" id="cd01392">
    <property type="entry name" value="HTH_LacI"/>
    <property type="match status" value="1"/>
</dbReference>
<evidence type="ECO:0000313" key="6">
    <source>
        <dbReference type="EMBL" id="EFD01513.1"/>
    </source>
</evidence>
<evidence type="ECO:0000256" key="4">
    <source>
        <dbReference type="ARBA" id="ARBA00023163"/>
    </source>
</evidence>
<keyword evidence="3" id="KW-0238">DNA-binding</keyword>
<dbReference type="HOGENOM" id="CLU_037628_6_1_9"/>
<comment type="caution">
    <text evidence="6">The sequence shown here is derived from an EMBL/GenBank/DDBJ whole genome shotgun (WGS) entry which is preliminary data.</text>
</comment>
<gene>
    <name evidence="6" type="ORF">CLOSTHATH_00266</name>
</gene>
<name>D3A9J5_9FIRM</name>
<evidence type="ECO:0000259" key="5">
    <source>
        <dbReference type="PROSITE" id="PS50932"/>
    </source>
</evidence>
<reference evidence="6 7" key="1">
    <citation type="submission" date="2010-01" db="EMBL/GenBank/DDBJ databases">
        <authorList>
            <person name="Weinstock G."/>
            <person name="Sodergren E."/>
            <person name="Clifton S."/>
            <person name="Fulton L."/>
            <person name="Fulton B."/>
            <person name="Courtney L."/>
            <person name="Fronick C."/>
            <person name="Harrison M."/>
            <person name="Strong C."/>
            <person name="Farmer C."/>
            <person name="Delahaunty K."/>
            <person name="Markovic C."/>
            <person name="Hall O."/>
            <person name="Minx P."/>
            <person name="Tomlinson C."/>
            <person name="Mitreva M."/>
            <person name="Nelson J."/>
            <person name="Hou S."/>
            <person name="Wollam A."/>
            <person name="Pepin K.H."/>
            <person name="Johnson M."/>
            <person name="Bhonagiri V."/>
            <person name="Nash W.E."/>
            <person name="Warren W."/>
            <person name="Chinwalla A."/>
            <person name="Mardis E.R."/>
            <person name="Wilson R.K."/>
        </authorList>
    </citation>
    <scope>NUCLEOTIDE SEQUENCE [LARGE SCALE GENOMIC DNA]</scope>
    <source>
        <strain evidence="6 7">DSM 13479</strain>
    </source>
</reference>
<evidence type="ECO:0000313" key="7">
    <source>
        <dbReference type="Proteomes" id="UP000004968"/>
    </source>
</evidence>
<dbReference type="GO" id="GO:0003700">
    <property type="term" value="F:DNA-binding transcription factor activity"/>
    <property type="evidence" value="ECO:0007669"/>
    <property type="project" value="TreeGrafter"/>
</dbReference>
<keyword evidence="1" id="KW-0678">Repressor</keyword>
<dbReference type="Gene3D" id="3.40.50.2300">
    <property type="match status" value="2"/>
</dbReference>
<dbReference type="SUPFAM" id="SSF47413">
    <property type="entry name" value="lambda repressor-like DNA-binding domains"/>
    <property type="match status" value="1"/>
</dbReference>
<protein>
    <submittedName>
        <fullName evidence="6">Sugar-binding domain protein</fullName>
    </submittedName>
</protein>
<dbReference type="EMBL" id="ACIO01000018">
    <property type="protein sequence ID" value="EFD01513.1"/>
    <property type="molecule type" value="Genomic_DNA"/>
</dbReference>
<dbReference type="SUPFAM" id="SSF53822">
    <property type="entry name" value="Periplasmic binding protein-like I"/>
    <property type="match status" value="1"/>
</dbReference>
<dbReference type="PANTHER" id="PTHR30146">
    <property type="entry name" value="LACI-RELATED TRANSCRIPTIONAL REPRESSOR"/>
    <property type="match status" value="1"/>
</dbReference>
<dbReference type="InterPro" id="IPR010982">
    <property type="entry name" value="Lambda_DNA-bd_dom_sf"/>
</dbReference>
<evidence type="ECO:0000256" key="1">
    <source>
        <dbReference type="ARBA" id="ARBA00022491"/>
    </source>
</evidence>
<dbReference type="PANTHER" id="PTHR30146:SF95">
    <property type="entry name" value="RIBOSE OPERON REPRESSOR"/>
    <property type="match status" value="1"/>
</dbReference>
<dbReference type="PROSITE" id="PS50932">
    <property type="entry name" value="HTH_LACI_2"/>
    <property type="match status" value="1"/>
</dbReference>
<feature type="domain" description="HTH lacI-type" evidence="5">
    <location>
        <begin position="7"/>
        <end position="63"/>
    </location>
</feature>
<dbReference type="Pfam" id="PF00356">
    <property type="entry name" value="LacI"/>
    <property type="match status" value="1"/>
</dbReference>
<keyword evidence="4" id="KW-0804">Transcription</keyword>
<dbReference type="Gene3D" id="1.10.260.40">
    <property type="entry name" value="lambda repressor-like DNA-binding domains"/>
    <property type="match status" value="1"/>
</dbReference>
<dbReference type="RefSeq" id="WP_006770823.1">
    <property type="nucleotide sequence ID" value="NZ_GG667608.1"/>
</dbReference>
<dbReference type="Pfam" id="PF13377">
    <property type="entry name" value="Peripla_BP_3"/>
    <property type="match status" value="1"/>
</dbReference>
<keyword evidence="2" id="KW-0805">Transcription regulation</keyword>
<dbReference type="InterPro" id="IPR000843">
    <property type="entry name" value="HTH_LacI"/>
</dbReference>
<dbReference type="SMART" id="SM00354">
    <property type="entry name" value="HTH_LACI"/>
    <property type="match status" value="1"/>
</dbReference>
<dbReference type="GeneID" id="93147753"/>
<proteinExistence type="predicted"/>
<dbReference type="AlphaFoldDB" id="D3A9J5"/>
<evidence type="ECO:0000256" key="3">
    <source>
        <dbReference type="ARBA" id="ARBA00023125"/>
    </source>
</evidence>
<dbReference type="GO" id="GO:0000976">
    <property type="term" value="F:transcription cis-regulatory region binding"/>
    <property type="evidence" value="ECO:0007669"/>
    <property type="project" value="TreeGrafter"/>
</dbReference>
<accession>D3A9J5</accession>
<dbReference type="InterPro" id="IPR028082">
    <property type="entry name" value="Peripla_BP_I"/>
</dbReference>
<dbReference type="InterPro" id="IPR046335">
    <property type="entry name" value="LacI/GalR-like_sensor"/>
</dbReference>
<evidence type="ECO:0000256" key="2">
    <source>
        <dbReference type="ARBA" id="ARBA00023015"/>
    </source>
</evidence>
<organism evidence="6 7">
    <name type="scientific">Hungatella hathewayi DSM 13479</name>
    <dbReference type="NCBI Taxonomy" id="566550"/>
    <lineage>
        <taxon>Bacteria</taxon>
        <taxon>Bacillati</taxon>
        <taxon>Bacillota</taxon>
        <taxon>Clostridia</taxon>
        <taxon>Lachnospirales</taxon>
        <taxon>Lachnospiraceae</taxon>
        <taxon>Hungatella</taxon>
    </lineage>
</organism>
<sequence length="339" mass="37967">MNSSETVSIRTLAKLCNVSTATISRVLNHNDKVSPETRDKVLKIIEEHHYTLPVSKAAKPSPKSQGCIGVLLESSQSDYYLSLQRHIVLYFMNLGINVLHYNIEDQEKFESAALKTLYKSNIDGLILISVHSNDINQILNPNIPTVWIDCNDICMNDPDSLWVTSDHYIGGKLAAQEFINKKCKHPIILTNATPTLRAASRIKGFSDTFEKYGVLIEDNQIVQMPGIVNPFQESKDMVQYMFMKGIPFDSIFAINDWRALGCMAGIEALGLRVPDDIKIIGFDGISLASNSVQRITSIRQNTELIAQNACRLLMQQIKHTEILHRHIVVPTTLIEGSTT</sequence>